<dbReference type="FunFam" id="1.20.120.420:FF:000003">
    <property type="entry name" value="Methylthioribose-1-phosphate isomerase"/>
    <property type="match status" value="1"/>
</dbReference>
<feature type="non-terminal residue" evidence="2">
    <location>
        <position position="193"/>
    </location>
</feature>
<evidence type="ECO:0008006" key="3">
    <source>
        <dbReference type="Google" id="ProtNLM"/>
    </source>
</evidence>
<gene>
    <name evidence="2" type="ORF">S01H1_67839</name>
</gene>
<sequence>MLSPIWWKDNKVNILDQTLLPIKERVIVCKGYKEVVDCIKRMNIRGAPAIGISAGYALAIGALKISSLNKNAFFRHLNSIAKNIRHARPTAVNLFWSVDRLLAKAHSIKGEGLGEIKRIILEEAIAIHKEDLKMNLRIGEHGARLFRRSVNVLTHCNTGSLATGGYGTALGIVRSLHKKKMLKRVFVDETRPF</sequence>
<keyword evidence="1" id="KW-0413">Isomerase</keyword>
<name>X0XD92_9ZZZZ</name>
<dbReference type="InterPro" id="IPR027363">
    <property type="entry name" value="M1Pi_N"/>
</dbReference>
<dbReference type="InterPro" id="IPR000649">
    <property type="entry name" value="IF-2B-related"/>
</dbReference>
<evidence type="ECO:0000256" key="1">
    <source>
        <dbReference type="ARBA" id="ARBA00023235"/>
    </source>
</evidence>
<comment type="caution">
    <text evidence="2">The sequence shown here is derived from an EMBL/GenBank/DDBJ whole genome shotgun (WGS) entry which is preliminary data.</text>
</comment>
<dbReference type="InterPro" id="IPR037171">
    <property type="entry name" value="NagB/RpiA_transferase-like"/>
</dbReference>
<dbReference type="Pfam" id="PF01008">
    <property type="entry name" value="IF-2B"/>
    <property type="match status" value="1"/>
</dbReference>
<dbReference type="AlphaFoldDB" id="X0XD92"/>
<organism evidence="2">
    <name type="scientific">marine sediment metagenome</name>
    <dbReference type="NCBI Taxonomy" id="412755"/>
    <lineage>
        <taxon>unclassified sequences</taxon>
        <taxon>metagenomes</taxon>
        <taxon>ecological metagenomes</taxon>
    </lineage>
</organism>
<dbReference type="Gene3D" id="1.20.120.420">
    <property type="entry name" value="translation initiation factor eif-2b, domain 1"/>
    <property type="match status" value="1"/>
</dbReference>
<proteinExistence type="predicted"/>
<dbReference type="PANTHER" id="PTHR43475:SF1">
    <property type="entry name" value="METHYLTHIORIBOSE-1-PHOSPHATE ISOMERASE"/>
    <property type="match status" value="1"/>
</dbReference>
<dbReference type="SUPFAM" id="SSF100950">
    <property type="entry name" value="NagB/RpiA/CoA transferase-like"/>
    <property type="match status" value="1"/>
</dbReference>
<reference evidence="2" key="1">
    <citation type="journal article" date="2014" name="Front. Microbiol.">
        <title>High frequency of phylogenetically diverse reductive dehalogenase-homologous genes in deep subseafloor sedimentary metagenomes.</title>
        <authorList>
            <person name="Kawai M."/>
            <person name="Futagami T."/>
            <person name="Toyoda A."/>
            <person name="Takaki Y."/>
            <person name="Nishi S."/>
            <person name="Hori S."/>
            <person name="Arai W."/>
            <person name="Tsubouchi T."/>
            <person name="Morono Y."/>
            <person name="Uchiyama I."/>
            <person name="Ito T."/>
            <person name="Fujiyama A."/>
            <person name="Inagaki F."/>
            <person name="Takami H."/>
        </authorList>
    </citation>
    <scope>NUCLEOTIDE SEQUENCE</scope>
    <source>
        <strain evidence="2">Expedition CK06-06</strain>
    </source>
</reference>
<accession>X0XD92</accession>
<evidence type="ECO:0000313" key="2">
    <source>
        <dbReference type="EMBL" id="GAG41045.1"/>
    </source>
</evidence>
<dbReference type="GO" id="GO:0019509">
    <property type="term" value="P:L-methionine salvage from methylthioadenosine"/>
    <property type="evidence" value="ECO:0007669"/>
    <property type="project" value="TreeGrafter"/>
</dbReference>
<dbReference type="PANTHER" id="PTHR43475">
    <property type="entry name" value="METHYLTHIORIBOSE-1-PHOSPHATE ISOMERASE"/>
    <property type="match status" value="1"/>
</dbReference>
<protein>
    <recommendedName>
        <fullName evidence="3">S-methyl-5-thioribose-1-phosphate isomerase</fullName>
    </recommendedName>
</protein>
<dbReference type="GO" id="GO:0046523">
    <property type="term" value="F:S-methyl-5-thioribose-1-phosphate isomerase activity"/>
    <property type="evidence" value="ECO:0007669"/>
    <property type="project" value="TreeGrafter"/>
</dbReference>
<dbReference type="EMBL" id="BARS01044950">
    <property type="protein sequence ID" value="GAG41045.1"/>
    <property type="molecule type" value="Genomic_DNA"/>
</dbReference>